<dbReference type="InParanoid" id="A0A369JAM5"/>
<dbReference type="Pfam" id="PF14934">
    <property type="entry name" value="TMEM254"/>
    <property type="match status" value="1"/>
</dbReference>
<feature type="domain" description="DUF2470" evidence="2">
    <location>
        <begin position="15"/>
        <end position="85"/>
    </location>
</feature>
<evidence type="ECO:0000259" key="2">
    <source>
        <dbReference type="Pfam" id="PF10615"/>
    </source>
</evidence>
<sequence length="216" mass="23848">MSDPVADKSGFLRMYMSSHPDTLVAYAKWFGKVTESITSAEMTSIDSKSMTLTCTLTAGAKKEVRIPIDPPLNGYDDVKPRLLEMKAIAQENLGMIKTPRITGFVLPFNILQSGLIVTTILYFALAPLSNPSPIFEPARYVAGAIGSKTVNYIAYTVGVAHILESLYTFTLCRKHQTGFLTGAAYVLSTFVFGFPIWTDFRKRVQSARINSVMKVE</sequence>
<evidence type="ECO:0000313" key="3">
    <source>
        <dbReference type="EMBL" id="RDB18392.1"/>
    </source>
</evidence>
<reference evidence="3" key="1">
    <citation type="submission" date="2018-04" db="EMBL/GenBank/DDBJ databases">
        <title>Whole genome sequencing of Hypsizygus marmoreus.</title>
        <authorList>
            <person name="Choi I.-G."/>
            <person name="Min B."/>
            <person name="Kim J.-G."/>
            <person name="Kim S."/>
            <person name="Oh Y.-L."/>
            <person name="Kong W.-S."/>
            <person name="Park H."/>
            <person name="Jeong J."/>
            <person name="Song E.-S."/>
        </authorList>
    </citation>
    <scope>NUCLEOTIDE SEQUENCE [LARGE SCALE GENOMIC DNA]</scope>
    <source>
        <strain evidence="3">51987-8</strain>
    </source>
</reference>
<dbReference type="PANTHER" id="PTHR37783">
    <property type="entry name" value="MEMBRANE PROTEIN, PUTATIVE (AFU_ORTHOLOGUE AFUA_1G04315)-RELATED"/>
    <property type="match status" value="1"/>
</dbReference>
<dbReference type="InterPro" id="IPR028110">
    <property type="entry name" value="TMEM254"/>
</dbReference>
<name>A0A369JAM5_HYPMA</name>
<protein>
    <recommendedName>
        <fullName evidence="2">DUF2470 domain-containing protein</fullName>
    </recommendedName>
</protein>
<feature type="transmembrane region" description="Helical" evidence="1">
    <location>
        <begin position="104"/>
        <end position="125"/>
    </location>
</feature>
<dbReference type="AlphaFoldDB" id="A0A369JAM5"/>
<keyword evidence="1" id="KW-1133">Transmembrane helix</keyword>
<gene>
    <name evidence="3" type="ORF">Hypma_000356</name>
</gene>
<dbReference type="OrthoDB" id="5553410at2759"/>
<organism evidence="3 4">
    <name type="scientific">Hypsizygus marmoreus</name>
    <name type="common">White beech mushroom</name>
    <name type="synonym">Agaricus marmoreus</name>
    <dbReference type="NCBI Taxonomy" id="39966"/>
    <lineage>
        <taxon>Eukaryota</taxon>
        <taxon>Fungi</taxon>
        <taxon>Dikarya</taxon>
        <taxon>Basidiomycota</taxon>
        <taxon>Agaricomycotina</taxon>
        <taxon>Agaricomycetes</taxon>
        <taxon>Agaricomycetidae</taxon>
        <taxon>Agaricales</taxon>
        <taxon>Tricholomatineae</taxon>
        <taxon>Lyophyllaceae</taxon>
        <taxon>Hypsizygus</taxon>
    </lineage>
</organism>
<dbReference type="Pfam" id="PF10615">
    <property type="entry name" value="DUF2470"/>
    <property type="match status" value="1"/>
</dbReference>
<accession>A0A369JAM5</accession>
<comment type="caution">
    <text evidence="3">The sequence shown here is derived from an EMBL/GenBank/DDBJ whole genome shotgun (WGS) entry which is preliminary data.</text>
</comment>
<keyword evidence="1" id="KW-0812">Transmembrane</keyword>
<dbReference type="PANTHER" id="PTHR37783:SF1">
    <property type="entry name" value="MEMBRANE PROTEIN, PUTATIVE (AFU_ORTHOLOGUE AFUA_1G04315)-RELATED"/>
    <property type="match status" value="1"/>
</dbReference>
<evidence type="ECO:0000313" key="4">
    <source>
        <dbReference type="Proteomes" id="UP000076154"/>
    </source>
</evidence>
<keyword evidence="1" id="KW-0472">Membrane</keyword>
<dbReference type="InterPro" id="IPR019595">
    <property type="entry name" value="DUF2470"/>
</dbReference>
<dbReference type="InterPro" id="IPR037119">
    <property type="entry name" value="Haem_oxidase_HugZ-like_sf"/>
</dbReference>
<feature type="transmembrane region" description="Helical" evidence="1">
    <location>
        <begin position="152"/>
        <end position="172"/>
    </location>
</feature>
<proteinExistence type="predicted"/>
<feature type="transmembrane region" description="Helical" evidence="1">
    <location>
        <begin position="179"/>
        <end position="197"/>
    </location>
</feature>
<dbReference type="Proteomes" id="UP000076154">
    <property type="component" value="Unassembled WGS sequence"/>
</dbReference>
<keyword evidence="4" id="KW-1185">Reference proteome</keyword>
<dbReference type="EMBL" id="LUEZ02000102">
    <property type="protein sequence ID" value="RDB18392.1"/>
    <property type="molecule type" value="Genomic_DNA"/>
</dbReference>
<evidence type="ECO:0000256" key="1">
    <source>
        <dbReference type="SAM" id="Phobius"/>
    </source>
</evidence>
<dbReference type="Gene3D" id="3.20.180.10">
    <property type="entry name" value="PNP-oxidase-like"/>
    <property type="match status" value="1"/>
</dbReference>